<dbReference type="EMBL" id="SSSM01000005">
    <property type="protein sequence ID" value="THG29586.1"/>
    <property type="molecule type" value="Genomic_DNA"/>
</dbReference>
<dbReference type="InterPro" id="IPR021517">
    <property type="entry name" value="DUF3180"/>
</dbReference>
<comment type="caution">
    <text evidence="2">The sequence shown here is derived from an EMBL/GenBank/DDBJ whole genome shotgun (WGS) entry which is preliminary data.</text>
</comment>
<evidence type="ECO:0000256" key="1">
    <source>
        <dbReference type="SAM" id="Phobius"/>
    </source>
</evidence>
<feature type="transmembrane region" description="Helical" evidence="1">
    <location>
        <begin position="38"/>
        <end position="59"/>
    </location>
</feature>
<feature type="transmembrane region" description="Helical" evidence="1">
    <location>
        <begin position="116"/>
        <end position="136"/>
    </location>
</feature>
<accession>A0A4S4FK96</accession>
<name>A0A4S4FK96_9MICO</name>
<dbReference type="RefSeq" id="WP_136427915.1">
    <property type="nucleotide sequence ID" value="NZ_SSSM01000005.1"/>
</dbReference>
<dbReference type="Pfam" id="PF11377">
    <property type="entry name" value="DUF3180"/>
    <property type="match status" value="1"/>
</dbReference>
<sequence length="158" mass="16242">MRRTGIAAPVGLLVVGVAAGWLLQLALAARGFAVIVPPLSLAIALAGIAAIVVAFGWPIRQAVRGTAKREVNPFQAMRVVTLAKASILAGALIGGAGIGLLLFLVTRPVVSSSYTLVAGLLVIAASAALLICGYLVEQWCRIPPDDGDRPGRLDLQGQ</sequence>
<protein>
    <submittedName>
        <fullName evidence="2">DUF3180 family protein</fullName>
    </submittedName>
</protein>
<evidence type="ECO:0000313" key="2">
    <source>
        <dbReference type="EMBL" id="THG29586.1"/>
    </source>
</evidence>
<keyword evidence="1" id="KW-1133">Transmembrane helix</keyword>
<keyword evidence="3" id="KW-1185">Reference proteome</keyword>
<organism evidence="2 3">
    <name type="scientific">Naasia lichenicola</name>
    <dbReference type="NCBI Taxonomy" id="2565933"/>
    <lineage>
        <taxon>Bacteria</taxon>
        <taxon>Bacillati</taxon>
        <taxon>Actinomycetota</taxon>
        <taxon>Actinomycetes</taxon>
        <taxon>Micrococcales</taxon>
        <taxon>Microbacteriaceae</taxon>
        <taxon>Naasia</taxon>
    </lineage>
</organism>
<dbReference type="AlphaFoldDB" id="A0A4S4FK96"/>
<gene>
    <name evidence="2" type="ORF">E6C64_12960</name>
</gene>
<reference evidence="2 3" key="1">
    <citation type="submission" date="2019-04" db="EMBL/GenBank/DDBJ databases">
        <authorList>
            <person name="Jiang L."/>
        </authorList>
    </citation>
    <scope>NUCLEOTIDE SEQUENCE [LARGE SCALE GENOMIC DNA]</scope>
    <source>
        <strain evidence="2 3">YIM 131853</strain>
    </source>
</reference>
<proteinExistence type="predicted"/>
<dbReference type="OrthoDB" id="5125751at2"/>
<feature type="transmembrane region" description="Helical" evidence="1">
    <location>
        <begin position="79"/>
        <end position="104"/>
    </location>
</feature>
<dbReference type="Proteomes" id="UP000309133">
    <property type="component" value="Unassembled WGS sequence"/>
</dbReference>
<keyword evidence="1" id="KW-0472">Membrane</keyword>
<keyword evidence="1" id="KW-0812">Transmembrane</keyword>
<evidence type="ECO:0000313" key="3">
    <source>
        <dbReference type="Proteomes" id="UP000309133"/>
    </source>
</evidence>